<protein>
    <recommendedName>
        <fullName evidence="1">Bacteriophage Mu GpT domain-containing protein</fullName>
    </recommendedName>
</protein>
<name>A0A653K2L0_9GAMM</name>
<dbReference type="EMBL" id="CABWKZ010000010">
    <property type="protein sequence ID" value="VXA54681.1"/>
    <property type="molecule type" value="Genomic_DNA"/>
</dbReference>
<feature type="domain" description="Bacteriophage Mu GpT" evidence="1">
    <location>
        <begin position="8"/>
        <end position="151"/>
    </location>
</feature>
<feature type="domain" description="Bacteriophage Mu GpT" evidence="1">
    <location>
        <begin position="164"/>
        <end position="228"/>
    </location>
</feature>
<proteinExistence type="predicted"/>
<dbReference type="RefSeq" id="WP_159724836.1">
    <property type="nucleotide sequence ID" value="NZ_LR732744.1"/>
</dbReference>
<reference evidence="2 3" key="1">
    <citation type="submission" date="2019-10" db="EMBL/GenBank/DDBJ databases">
        <authorList>
            <person name="Karimi E."/>
        </authorList>
    </citation>
    <scope>NUCLEOTIDE SEQUENCE [LARGE SCALE GENOMIC DNA]</scope>
    <source>
        <strain evidence="2">Acinetobacter sp. 8BE</strain>
    </source>
</reference>
<feature type="domain" description="Bacteriophage Mu GpT" evidence="1">
    <location>
        <begin position="234"/>
        <end position="298"/>
    </location>
</feature>
<organism evidence="2 3">
    <name type="scientific">Acinetobacter proteolyticus</name>
    <dbReference type="NCBI Taxonomy" id="1776741"/>
    <lineage>
        <taxon>Bacteria</taxon>
        <taxon>Pseudomonadati</taxon>
        <taxon>Pseudomonadota</taxon>
        <taxon>Gammaproteobacteria</taxon>
        <taxon>Moraxellales</taxon>
        <taxon>Moraxellaceae</taxon>
        <taxon>Acinetobacter</taxon>
    </lineage>
</organism>
<sequence length="302" mass="33432">MNVNGAALNAIFLNLKTVYNNALNDVVVEYPAIAMVVPSNGAYVDYRWLENFPQMKEWIGKKHITKLAEYDYVIRNKDFSATIEVRRNDIEDDVLGIYKPQAESAAWSAKQHPDELVFEAVNKAFSAKCYDGQAMISTSHKVGKTTVSNKGTKKLSIETLAKAQASFGAARTAMRKFKDESGRPLNITPTTLLVPAALEDIANALVTVDRLEDGKPNPYKGTAKVQVSARLTDDNAWFLLDTTKPVKPFVYQVRKKPVFVQQTSMESPSVFMEGVFYFGVESRGAAGYGFWQTVYGSTGAEA</sequence>
<dbReference type="AlphaFoldDB" id="A0A653K2L0"/>
<evidence type="ECO:0000313" key="3">
    <source>
        <dbReference type="Proteomes" id="UP000430404"/>
    </source>
</evidence>
<dbReference type="Proteomes" id="UP000430404">
    <property type="component" value="Unassembled WGS sequence"/>
</dbReference>
<evidence type="ECO:0000259" key="1">
    <source>
        <dbReference type="Pfam" id="PF10124"/>
    </source>
</evidence>
<accession>A0A653K2L0</accession>
<dbReference type="InterPro" id="IPR018774">
    <property type="entry name" value="Phage_Mu_GpT"/>
</dbReference>
<evidence type="ECO:0000313" key="2">
    <source>
        <dbReference type="EMBL" id="VXA54681.1"/>
    </source>
</evidence>
<dbReference type="Pfam" id="PF10124">
    <property type="entry name" value="Mu-like_gpT"/>
    <property type="match status" value="3"/>
</dbReference>
<gene>
    <name evidence="2" type="ORF">ACI8B_180152</name>
</gene>